<gene>
    <name evidence="1" type="ORF">DN069_26595</name>
</gene>
<comment type="caution">
    <text evidence="1">The sequence shown here is derived from an EMBL/GenBank/DDBJ whole genome shotgun (WGS) entry which is preliminary data.</text>
</comment>
<keyword evidence="2" id="KW-1185">Reference proteome</keyword>
<organism evidence="1 2">
    <name type="scientific">Streptacidiphilus pinicola</name>
    <dbReference type="NCBI Taxonomy" id="2219663"/>
    <lineage>
        <taxon>Bacteria</taxon>
        <taxon>Bacillati</taxon>
        <taxon>Actinomycetota</taxon>
        <taxon>Actinomycetes</taxon>
        <taxon>Kitasatosporales</taxon>
        <taxon>Streptomycetaceae</taxon>
        <taxon>Streptacidiphilus</taxon>
    </lineage>
</organism>
<reference evidence="1 2" key="1">
    <citation type="submission" date="2018-06" db="EMBL/GenBank/DDBJ databases">
        <title>Streptacidiphilus pinicola sp. nov., isolated from pine grove soil.</title>
        <authorList>
            <person name="Roh S.G."/>
            <person name="Park S."/>
            <person name="Kim M.-K."/>
            <person name="Yun B.-R."/>
            <person name="Park J."/>
            <person name="Kim M.J."/>
            <person name="Kim Y.S."/>
            <person name="Kim S.B."/>
        </authorList>
    </citation>
    <scope>NUCLEOTIDE SEQUENCE [LARGE SCALE GENOMIC DNA]</scope>
    <source>
        <strain evidence="1 2">MMS16-CNU450</strain>
    </source>
</reference>
<dbReference type="RefSeq" id="WP_111505058.1">
    <property type="nucleotide sequence ID" value="NZ_QKYN01000110.1"/>
</dbReference>
<evidence type="ECO:0000313" key="2">
    <source>
        <dbReference type="Proteomes" id="UP000248889"/>
    </source>
</evidence>
<accession>A0A2X0K0A8</accession>
<proteinExistence type="predicted"/>
<sequence length="62" mass="6740">MSINLTREQIAALPAADQIQIHDLYDAAAQDDGVRFEDSQFSALAHRCESCCGQSTPSTADR</sequence>
<dbReference type="Proteomes" id="UP000248889">
    <property type="component" value="Unassembled WGS sequence"/>
</dbReference>
<dbReference type="AlphaFoldDB" id="A0A2X0K0A8"/>
<protein>
    <submittedName>
        <fullName evidence="1">Uncharacterized protein</fullName>
    </submittedName>
</protein>
<name>A0A2X0K0A8_9ACTN</name>
<evidence type="ECO:0000313" key="1">
    <source>
        <dbReference type="EMBL" id="RAG82685.1"/>
    </source>
</evidence>
<dbReference type="EMBL" id="QKYN01000110">
    <property type="protein sequence ID" value="RAG82685.1"/>
    <property type="molecule type" value="Genomic_DNA"/>
</dbReference>